<evidence type="ECO:0000313" key="8">
    <source>
        <dbReference type="Proteomes" id="UP000215509"/>
    </source>
</evidence>
<gene>
    <name evidence="7" type="ORF">CF651_12075</name>
</gene>
<dbReference type="InterPro" id="IPR058637">
    <property type="entry name" value="YknX-like_C"/>
</dbReference>
<evidence type="ECO:0000259" key="4">
    <source>
        <dbReference type="Pfam" id="PF25954"/>
    </source>
</evidence>
<proteinExistence type="inferred from homology"/>
<accession>A0A229UQU7</accession>
<dbReference type="AlphaFoldDB" id="A0A229UQU7"/>
<feature type="domain" description="YknX-like C-terminal permuted SH3-like" evidence="6">
    <location>
        <begin position="350"/>
        <end position="417"/>
    </location>
</feature>
<evidence type="ECO:0000256" key="2">
    <source>
        <dbReference type="SAM" id="Coils"/>
    </source>
</evidence>
<dbReference type="GO" id="GO:1990281">
    <property type="term" value="C:efflux pump complex"/>
    <property type="evidence" value="ECO:0007669"/>
    <property type="project" value="TreeGrafter"/>
</dbReference>
<evidence type="ECO:0000256" key="3">
    <source>
        <dbReference type="SAM" id="SignalP"/>
    </source>
</evidence>
<dbReference type="Gene3D" id="2.40.420.20">
    <property type="match status" value="1"/>
</dbReference>
<dbReference type="Pfam" id="PF25989">
    <property type="entry name" value="YknX_C"/>
    <property type="match status" value="1"/>
</dbReference>
<organism evidence="7 8">
    <name type="scientific">Paenibacillus rigui</name>
    <dbReference type="NCBI Taxonomy" id="554312"/>
    <lineage>
        <taxon>Bacteria</taxon>
        <taxon>Bacillati</taxon>
        <taxon>Bacillota</taxon>
        <taxon>Bacilli</taxon>
        <taxon>Bacillales</taxon>
        <taxon>Paenibacillaceae</taxon>
        <taxon>Paenibacillus</taxon>
    </lineage>
</organism>
<dbReference type="Gene3D" id="2.40.50.100">
    <property type="match status" value="1"/>
</dbReference>
<keyword evidence="2" id="KW-0175">Coiled coil</keyword>
<comment type="caution">
    <text evidence="7">The sequence shown here is derived from an EMBL/GenBank/DDBJ whole genome shotgun (WGS) entry which is preliminary data.</text>
</comment>
<feature type="coiled-coil region" evidence="2">
    <location>
        <begin position="124"/>
        <end position="207"/>
    </location>
</feature>
<dbReference type="Pfam" id="PF25954">
    <property type="entry name" value="Beta-barrel_RND_2"/>
    <property type="match status" value="1"/>
</dbReference>
<feature type="domain" description="CzcB-like barrel-sandwich hybrid" evidence="5">
    <location>
        <begin position="79"/>
        <end position="263"/>
    </location>
</feature>
<dbReference type="Proteomes" id="UP000215509">
    <property type="component" value="Unassembled WGS sequence"/>
</dbReference>
<dbReference type="SUPFAM" id="SSF111369">
    <property type="entry name" value="HlyD-like secretion proteins"/>
    <property type="match status" value="2"/>
</dbReference>
<reference evidence="7 8" key="1">
    <citation type="submission" date="2017-07" db="EMBL/GenBank/DDBJ databases">
        <title>Genome sequencing and assembly of Paenibacillus rigui.</title>
        <authorList>
            <person name="Mayilraj S."/>
        </authorList>
    </citation>
    <scope>NUCLEOTIDE SEQUENCE [LARGE SCALE GENOMIC DNA]</scope>
    <source>
        <strain evidence="7 8">JCM 16352</strain>
    </source>
</reference>
<dbReference type="Pfam" id="PF25973">
    <property type="entry name" value="BSH_CzcB"/>
    <property type="match status" value="1"/>
</dbReference>
<dbReference type="NCBIfam" id="TIGR01730">
    <property type="entry name" value="RND_mfp"/>
    <property type="match status" value="1"/>
</dbReference>
<feature type="chain" id="PRO_5012714530" evidence="3">
    <location>
        <begin position="38"/>
        <end position="420"/>
    </location>
</feature>
<comment type="similarity">
    <text evidence="1">Belongs to the membrane fusion protein (MFP) (TC 8.A.1) family.</text>
</comment>
<evidence type="ECO:0000313" key="7">
    <source>
        <dbReference type="EMBL" id="OXM85957.1"/>
    </source>
</evidence>
<dbReference type="InterPro" id="IPR058792">
    <property type="entry name" value="Beta-barrel_RND_2"/>
</dbReference>
<sequence length="420" mass="46023">MNLNHWSPNTTIKHSTKVIGAVIITSALLAGCTSAPAAQPSTPSAEAPLKVVKAAKIEKKSIGDPLEQVADVVSSIQMDVVTKASGDVLEILKKRGEMVQKGDVILRLDPTDVQLQKEKNLIGVKSASQQLDKAKEDLVNSKEDLQNAVTKGEQAVKDAEKNYAKMRNDFDQGLVTKFQLEQLETQLKNTRLDLESNKNKLKTLETTNSLSQYQTQLESSNLGVREADRTLNNLELKAQVNGVITDLPVEVGMTLSAGFKVAQVQQLDPIKIKAELTEASAQLIRGKTELMFYIPGSTEKMKGKVSYLADVMSTQTKSYPLELEISNADTKLKPGMKVQVLLTEEKDEVVVTVPTLSVVREAGDTFVYVLNGDIAEKRKVQLGRLNETNQEVLSGVKEGEQLIVSGQNQLKDKEKVKLAQ</sequence>
<dbReference type="OrthoDB" id="1633529at2"/>
<dbReference type="EMBL" id="NMQW01000017">
    <property type="protein sequence ID" value="OXM85957.1"/>
    <property type="molecule type" value="Genomic_DNA"/>
</dbReference>
<keyword evidence="8" id="KW-1185">Reference proteome</keyword>
<dbReference type="RefSeq" id="WP_094015107.1">
    <property type="nucleotide sequence ID" value="NZ_NMQW01000017.1"/>
</dbReference>
<dbReference type="InterPro" id="IPR006143">
    <property type="entry name" value="RND_pump_MFP"/>
</dbReference>
<keyword evidence="3" id="KW-0732">Signal</keyword>
<dbReference type="InterPro" id="IPR058647">
    <property type="entry name" value="BSH_CzcB-like"/>
</dbReference>
<dbReference type="Gene3D" id="2.40.30.170">
    <property type="match status" value="1"/>
</dbReference>
<feature type="signal peptide" evidence="3">
    <location>
        <begin position="1"/>
        <end position="37"/>
    </location>
</feature>
<evidence type="ECO:0000256" key="1">
    <source>
        <dbReference type="ARBA" id="ARBA00009477"/>
    </source>
</evidence>
<evidence type="ECO:0000259" key="6">
    <source>
        <dbReference type="Pfam" id="PF25989"/>
    </source>
</evidence>
<dbReference type="GO" id="GO:0015562">
    <property type="term" value="F:efflux transmembrane transporter activity"/>
    <property type="evidence" value="ECO:0007669"/>
    <property type="project" value="TreeGrafter"/>
</dbReference>
<dbReference type="PANTHER" id="PTHR30469">
    <property type="entry name" value="MULTIDRUG RESISTANCE PROTEIN MDTA"/>
    <property type="match status" value="1"/>
</dbReference>
<name>A0A229UQU7_9BACL</name>
<evidence type="ECO:0000259" key="5">
    <source>
        <dbReference type="Pfam" id="PF25973"/>
    </source>
</evidence>
<protein>
    <submittedName>
        <fullName evidence="7">Efflux transporter periplasmic adaptor subunit</fullName>
    </submittedName>
</protein>
<feature type="domain" description="CusB-like beta-barrel" evidence="4">
    <location>
        <begin position="272"/>
        <end position="345"/>
    </location>
</feature>